<evidence type="ECO:0000256" key="1">
    <source>
        <dbReference type="SAM" id="Phobius"/>
    </source>
</evidence>
<dbReference type="PIRSF" id="PIRSF018266">
    <property type="entry name" value="FecR"/>
    <property type="match status" value="1"/>
</dbReference>
<keyword evidence="1 4" id="KW-0812">Transmembrane</keyword>
<proteinExistence type="predicted"/>
<feature type="domain" description="FecR protein" evidence="2">
    <location>
        <begin position="105"/>
        <end position="197"/>
    </location>
</feature>
<accession>A0ABU1N2K0</accession>
<keyword evidence="1" id="KW-1133">Transmembrane helix</keyword>
<dbReference type="Proteomes" id="UP001262754">
    <property type="component" value="Unassembled WGS sequence"/>
</dbReference>
<feature type="transmembrane region" description="Helical" evidence="1">
    <location>
        <begin position="82"/>
        <end position="105"/>
    </location>
</feature>
<gene>
    <name evidence="4" type="ORF">J2800_003265</name>
</gene>
<dbReference type="InterPro" id="IPR006860">
    <property type="entry name" value="FecR"/>
</dbReference>
<evidence type="ECO:0000259" key="2">
    <source>
        <dbReference type="Pfam" id="PF04773"/>
    </source>
</evidence>
<protein>
    <submittedName>
        <fullName evidence="4">Transmembrane sensor</fullName>
    </submittedName>
</protein>
<keyword evidence="5" id="KW-1185">Reference proteome</keyword>
<keyword evidence="1" id="KW-0472">Membrane</keyword>
<dbReference type="Pfam" id="PF16220">
    <property type="entry name" value="DUF4880"/>
    <property type="match status" value="1"/>
</dbReference>
<feature type="domain" description="FecR N-terminal" evidence="3">
    <location>
        <begin position="14"/>
        <end position="55"/>
    </location>
</feature>
<name>A0ABU1N2K0_9CAUL</name>
<dbReference type="PANTHER" id="PTHR30273">
    <property type="entry name" value="PERIPLASMIC SIGNAL SENSOR AND SIGMA FACTOR ACTIVATOR FECR-RELATED"/>
    <property type="match status" value="1"/>
</dbReference>
<organism evidence="4 5">
    <name type="scientific">Caulobacter rhizosphaerae</name>
    <dbReference type="NCBI Taxonomy" id="2010972"/>
    <lineage>
        <taxon>Bacteria</taxon>
        <taxon>Pseudomonadati</taxon>
        <taxon>Pseudomonadota</taxon>
        <taxon>Alphaproteobacteria</taxon>
        <taxon>Caulobacterales</taxon>
        <taxon>Caulobacteraceae</taxon>
        <taxon>Caulobacter</taxon>
    </lineage>
</organism>
<dbReference type="RefSeq" id="WP_310033028.1">
    <property type="nucleotide sequence ID" value="NZ_JAVDRL010000009.1"/>
</dbReference>
<dbReference type="PANTHER" id="PTHR30273:SF2">
    <property type="entry name" value="PROTEIN FECR"/>
    <property type="match status" value="1"/>
</dbReference>
<dbReference type="InterPro" id="IPR012373">
    <property type="entry name" value="Ferrdict_sens_TM"/>
</dbReference>
<evidence type="ECO:0000313" key="4">
    <source>
        <dbReference type="EMBL" id="MDR6532507.1"/>
    </source>
</evidence>
<evidence type="ECO:0000313" key="5">
    <source>
        <dbReference type="Proteomes" id="UP001262754"/>
    </source>
</evidence>
<dbReference type="Gene3D" id="2.60.120.1440">
    <property type="match status" value="1"/>
</dbReference>
<sequence>MNEAVDPDSPIGQTARAWALAVVGEDFPPERSRQFGAWLDADPQHRRAYEQAEAVVMMLGHLPTSTAIEPARRPAARWRAPALVAAGGLLAACLALVVALPGPAYETPSGQSRQVALGDGSQVTLAPGSRLRAASRWRPRALSLDRGEAFFVVAHQGGQPFTVQAGDALVRVVGTRFNVHRGAGRTVRVEVEQGVVQVSDRPDAQDRAVTLRAGQTVVADGPTLAVGALDQANLAGGWRQGRLAYDDAPLAEVVADLNRYSQRPLAIGSPATGRLKVTAAFDVAQAERFVAELPRVLPVRLTSDGRGGRILVAADPKRAPEPRAP</sequence>
<evidence type="ECO:0000259" key="3">
    <source>
        <dbReference type="Pfam" id="PF16220"/>
    </source>
</evidence>
<dbReference type="InterPro" id="IPR032623">
    <property type="entry name" value="FecR_N"/>
</dbReference>
<dbReference type="EMBL" id="JAVDRL010000009">
    <property type="protein sequence ID" value="MDR6532507.1"/>
    <property type="molecule type" value="Genomic_DNA"/>
</dbReference>
<reference evidence="4 5" key="1">
    <citation type="submission" date="2023-07" db="EMBL/GenBank/DDBJ databases">
        <title>Sorghum-associated microbial communities from plants grown in Nebraska, USA.</title>
        <authorList>
            <person name="Schachtman D."/>
        </authorList>
    </citation>
    <scope>NUCLEOTIDE SEQUENCE [LARGE SCALE GENOMIC DNA]</scope>
    <source>
        <strain evidence="4 5">DS2154</strain>
    </source>
</reference>
<comment type="caution">
    <text evidence="4">The sequence shown here is derived from an EMBL/GenBank/DDBJ whole genome shotgun (WGS) entry which is preliminary data.</text>
</comment>
<dbReference type="Pfam" id="PF04773">
    <property type="entry name" value="FecR"/>
    <property type="match status" value="1"/>
</dbReference>